<name>A0A7W5C386_9BACL</name>
<reference evidence="1 2" key="1">
    <citation type="submission" date="2020-08" db="EMBL/GenBank/DDBJ databases">
        <title>Genomic Encyclopedia of Type Strains, Phase III (KMG-III): the genomes of soil and plant-associated and newly described type strains.</title>
        <authorList>
            <person name="Whitman W."/>
        </authorList>
    </citation>
    <scope>NUCLEOTIDE SEQUENCE [LARGE SCALE GENOMIC DNA]</scope>
    <source>
        <strain evidence="1 2">CECT 8234</strain>
    </source>
</reference>
<evidence type="ECO:0000313" key="1">
    <source>
        <dbReference type="EMBL" id="MBB3150320.1"/>
    </source>
</evidence>
<protein>
    <submittedName>
        <fullName evidence="1">Uncharacterized protein</fullName>
    </submittedName>
</protein>
<gene>
    <name evidence="1" type="ORF">FHS16_000352</name>
</gene>
<keyword evidence="2" id="KW-1185">Reference proteome</keyword>
<proteinExistence type="predicted"/>
<accession>A0A7W5C386</accession>
<organism evidence="1 2">
    <name type="scientific">Paenibacillus endophyticus</name>
    <dbReference type="NCBI Taxonomy" id="1294268"/>
    <lineage>
        <taxon>Bacteria</taxon>
        <taxon>Bacillati</taxon>
        <taxon>Bacillota</taxon>
        <taxon>Bacilli</taxon>
        <taxon>Bacillales</taxon>
        <taxon>Paenibacillaceae</taxon>
        <taxon>Paenibacillus</taxon>
    </lineage>
</organism>
<dbReference type="RefSeq" id="WP_183558005.1">
    <property type="nucleotide sequence ID" value="NZ_CBCSLB010000001.1"/>
</dbReference>
<sequence length="72" mass="8260">MDLEIAIDAWIEYYDMLPKQIEWLVSVYNRKIARPSGIIVLSKKEIDLIGTNDDIGLKESKISFGEFGIVWA</sequence>
<evidence type="ECO:0000313" key="2">
    <source>
        <dbReference type="Proteomes" id="UP000518605"/>
    </source>
</evidence>
<comment type="caution">
    <text evidence="1">The sequence shown here is derived from an EMBL/GenBank/DDBJ whole genome shotgun (WGS) entry which is preliminary data.</text>
</comment>
<dbReference type="EMBL" id="JACHXW010000001">
    <property type="protein sequence ID" value="MBB3150320.1"/>
    <property type="molecule type" value="Genomic_DNA"/>
</dbReference>
<dbReference type="AlphaFoldDB" id="A0A7W5C386"/>
<dbReference type="Proteomes" id="UP000518605">
    <property type="component" value="Unassembled WGS sequence"/>
</dbReference>